<dbReference type="InterPro" id="IPR050706">
    <property type="entry name" value="Cyclic-di-GMP_PDE-like"/>
</dbReference>
<keyword evidence="1" id="KW-0812">Transmembrane</keyword>
<dbReference type="Gene3D" id="3.20.20.450">
    <property type="entry name" value="EAL domain"/>
    <property type="match status" value="1"/>
</dbReference>
<feature type="transmembrane region" description="Helical" evidence="1">
    <location>
        <begin position="233"/>
        <end position="251"/>
    </location>
</feature>
<dbReference type="PROSITE" id="PS50883">
    <property type="entry name" value="EAL"/>
    <property type="match status" value="1"/>
</dbReference>
<keyword evidence="1" id="KW-1133">Transmembrane helix</keyword>
<evidence type="ECO:0000256" key="1">
    <source>
        <dbReference type="SAM" id="Phobius"/>
    </source>
</evidence>
<dbReference type="Proteomes" id="UP001597033">
    <property type="component" value="Unassembled WGS sequence"/>
</dbReference>
<feature type="transmembrane region" description="Helical" evidence="1">
    <location>
        <begin position="85"/>
        <end position="105"/>
    </location>
</feature>
<organism evidence="3 4">
    <name type="scientific">Pseudoxanthomonas kaohsiungensis</name>
    <dbReference type="NCBI Taxonomy" id="283923"/>
    <lineage>
        <taxon>Bacteria</taxon>
        <taxon>Pseudomonadati</taxon>
        <taxon>Pseudomonadota</taxon>
        <taxon>Gammaproteobacteria</taxon>
        <taxon>Lysobacterales</taxon>
        <taxon>Lysobacteraceae</taxon>
        <taxon>Pseudoxanthomonas</taxon>
    </lineage>
</organism>
<keyword evidence="4" id="KW-1185">Reference proteome</keyword>
<feature type="transmembrane region" description="Helical" evidence="1">
    <location>
        <begin position="12"/>
        <end position="31"/>
    </location>
</feature>
<dbReference type="SUPFAM" id="SSF141868">
    <property type="entry name" value="EAL domain-like"/>
    <property type="match status" value="1"/>
</dbReference>
<dbReference type="InterPro" id="IPR001633">
    <property type="entry name" value="EAL_dom"/>
</dbReference>
<feature type="transmembrane region" description="Helical" evidence="1">
    <location>
        <begin position="126"/>
        <end position="148"/>
    </location>
</feature>
<dbReference type="CDD" id="cd01948">
    <property type="entry name" value="EAL"/>
    <property type="match status" value="1"/>
</dbReference>
<feature type="transmembrane region" description="Helical" evidence="1">
    <location>
        <begin position="258"/>
        <end position="278"/>
    </location>
</feature>
<feature type="transmembrane region" description="Helical" evidence="1">
    <location>
        <begin position="60"/>
        <end position="79"/>
    </location>
</feature>
<dbReference type="InterPro" id="IPR043128">
    <property type="entry name" value="Rev_trsase/Diguanyl_cyclase"/>
</dbReference>
<feature type="domain" description="EAL" evidence="2">
    <location>
        <begin position="480"/>
        <end position="732"/>
    </location>
</feature>
<feature type="transmembrane region" description="Helical" evidence="1">
    <location>
        <begin position="37"/>
        <end position="55"/>
    </location>
</feature>
<dbReference type="SMART" id="SM00052">
    <property type="entry name" value="EAL"/>
    <property type="match status" value="1"/>
</dbReference>
<sequence length="732" mass="81004">MQRWTRRNTRDAILIALACLVLPLLSIPYWPGFGAGAIAPLAHLQWGLLLALAMLSPHKLYFRIGYLALFVAWCVQLLWRAPPDVLPLLLRSVPMYAAMYGWTVLCARWMGWPRPPEQARIRQRDIVPFGAIALVLYPLGWALAHALVNGLLSQVSAPDLLAQTLQVGFARFFGVLCLTLPLVLFFTGRHEPAPMPSRPPWWEWVLLGGYSMLLTALLWALPGSGEHPLGGLLDQRFMLAALMIWAVLRLPWRWSAPLIAAVTLLLTYLVGAGTRVGLRTDALHLLQIAFEMSVLQQLMVLTQVIARDNRRAIARLAQESRRDGLSGVPNINALRHDLAQGTQAPTEIACLGIEHLDSLMAGYGLPAQEALTAAIHDHLAPDIRAYTLGMGRFALLPAAGEVSWKDLLARIEQVEFRLGDTQVRLEPHLGVCPLRDGSGQSLDLALDAAYGAMQAARQRGETAPVFATPGLSDPAALRAVLETHSLALSLLRRRQLELHVQPIRRLSGGAAQMGEILCRLRTDDGRLLMPRDYMDELDASRGVVELDRAVIETLLPWLREHGDAMPFQRLTVNLTGRSLVSENFRNWLLYQLDLQPGTAERLCFEITERAITGGLGQVRPLFDGLSQRGCLIALDDFGTGMQSFERLQQLPIDLVKIDGTFVRNVAHNARDRDLVQAMVTIARAYQAETVAEYVEDADILAALEPLQVDWIQGYHIGRPVPLSTLDLTPTGA</sequence>
<dbReference type="SUPFAM" id="SSF55073">
    <property type="entry name" value="Nucleotide cyclase"/>
    <property type="match status" value="1"/>
</dbReference>
<dbReference type="PANTHER" id="PTHR33121:SF23">
    <property type="entry name" value="CYCLIC DI-GMP PHOSPHODIESTERASE PDEB"/>
    <property type="match status" value="1"/>
</dbReference>
<accession>A0ABW3LUK6</accession>
<keyword evidence="1" id="KW-0472">Membrane</keyword>
<dbReference type="InterPro" id="IPR035919">
    <property type="entry name" value="EAL_sf"/>
</dbReference>
<dbReference type="SMART" id="SM00267">
    <property type="entry name" value="GGDEF"/>
    <property type="match status" value="1"/>
</dbReference>
<dbReference type="InterPro" id="IPR000160">
    <property type="entry name" value="GGDEF_dom"/>
</dbReference>
<evidence type="ECO:0000313" key="4">
    <source>
        <dbReference type="Proteomes" id="UP001597033"/>
    </source>
</evidence>
<proteinExistence type="predicted"/>
<dbReference type="Gene3D" id="3.30.70.270">
    <property type="match status" value="1"/>
</dbReference>
<dbReference type="RefSeq" id="WP_162375328.1">
    <property type="nucleotide sequence ID" value="NZ_JBHTKN010000003.1"/>
</dbReference>
<evidence type="ECO:0000259" key="2">
    <source>
        <dbReference type="PROSITE" id="PS50883"/>
    </source>
</evidence>
<gene>
    <name evidence="3" type="ORF">ACFQ2N_07085</name>
</gene>
<name>A0ABW3LUK6_9GAMM</name>
<comment type="caution">
    <text evidence="3">The sequence shown here is derived from an EMBL/GenBank/DDBJ whole genome shotgun (WGS) entry which is preliminary data.</text>
</comment>
<dbReference type="EMBL" id="JBHTKN010000003">
    <property type="protein sequence ID" value="MFD1042107.1"/>
    <property type="molecule type" value="Genomic_DNA"/>
</dbReference>
<evidence type="ECO:0000313" key="3">
    <source>
        <dbReference type="EMBL" id="MFD1042107.1"/>
    </source>
</evidence>
<dbReference type="PANTHER" id="PTHR33121">
    <property type="entry name" value="CYCLIC DI-GMP PHOSPHODIESTERASE PDEF"/>
    <property type="match status" value="1"/>
</dbReference>
<protein>
    <submittedName>
        <fullName evidence="3">EAL domain-containing protein</fullName>
    </submittedName>
</protein>
<dbReference type="Pfam" id="PF00563">
    <property type="entry name" value="EAL"/>
    <property type="match status" value="1"/>
</dbReference>
<dbReference type="InterPro" id="IPR029787">
    <property type="entry name" value="Nucleotide_cyclase"/>
</dbReference>
<feature type="transmembrane region" description="Helical" evidence="1">
    <location>
        <begin position="168"/>
        <end position="189"/>
    </location>
</feature>
<reference evidence="4" key="1">
    <citation type="journal article" date="2019" name="Int. J. Syst. Evol. Microbiol.">
        <title>The Global Catalogue of Microorganisms (GCM) 10K type strain sequencing project: providing services to taxonomists for standard genome sequencing and annotation.</title>
        <authorList>
            <consortium name="The Broad Institute Genomics Platform"/>
            <consortium name="The Broad Institute Genome Sequencing Center for Infectious Disease"/>
            <person name="Wu L."/>
            <person name="Ma J."/>
        </authorList>
    </citation>
    <scope>NUCLEOTIDE SEQUENCE [LARGE SCALE GENOMIC DNA]</scope>
    <source>
        <strain evidence="4">CCUG 55854</strain>
    </source>
</reference>
<feature type="transmembrane region" description="Helical" evidence="1">
    <location>
        <begin position="201"/>
        <end position="221"/>
    </location>
</feature>